<feature type="compositionally biased region" description="Basic residues" evidence="1">
    <location>
        <begin position="600"/>
        <end position="620"/>
    </location>
</feature>
<evidence type="ECO:0000313" key="2">
    <source>
        <dbReference type="EMBL" id="EEF26455.1"/>
    </source>
</evidence>
<gene>
    <name evidence="2" type="ORF">RCOM_1959800</name>
</gene>
<reference evidence="3" key="1">
    <citation type="journal article" date="2010" name="Nat. Biotechnol.">
        <title>Draft genome sequence of the oilseed species Ricinus communis.</title>
        <authorList>
            <person name="Chan A.P."/>
            <person name="Crabtree J."/>
            <person name="Zhao Q."/>
            <person name="Lorenzi H."/>
            <person name="Orvis J."/>
            <person name="Puiu D."/>
            <person name="Melake-Berhan A."/>
            <person name="Jones K.M."/>
            <person name="Redman J."/>
            <person name="Chen G."/>
            <person name="Cahoon E.B."/>
            <person name="Gedil M."/>
            <person name="Stanke M."/>
            <person name="Haas B.J."/>
            <person name="Wortman J.R."/>
            <person name="Fraser-Liggett C.M."/>
            <person name="Ravel J."/>
            <person name="Rabinowicz P.D."/>
        </authorList>
    </citation>
    <scope>NUCLEOTIDE SEQUENCE [LARGE SCALE GENOMIC DNA]</scope>
    <source>
        <strain evidence="3">cv. Hale</strain>
    </source>
</reference>
<evidence type="ECO:0000313" key="3">
    <source>
        <dbReference type="Proteomes" id="UP000008311"/>
    </source>
</evidence>
<protein>
    <submittedName>
        <fullName evidence="2">Uncharacterized protein</fullName>
    </submittedName>
</protein>
<feature type="compositionally biased region" description="Basic and acidic residues" evidence="1">
    <location>
        <begin position="621"/>
        <end position="641"/>
    </location>
</feature>
<dbReference type="AlphaFoldDB" id="B9TCF9"/>
<dbReference type="InParanoid" id="B9TCF9"/>
<keyword evidence="3" id="KW-1185">Reference proteome</keyword>
<name>B9TCF9_RICCO</name>
<organism evidence="2 3">
    <name type="scientific">Ricinus communis</name>
    <name type="common">Castor bean</name>
    <dbReference type="NCBI Taxonomy" id="3988"/>
    <lineage>
        <taxon>Eukaryota</taxon>
        <taxon>Viridiplantae</taxon>
        <taxon>Streptophyta</taxon>
        <taxon>Embryophyta</taxon>
        <taxon>Tracheophyta</taxon>
        <taxon>Spermatophyta</taxon>
        <taxon>Magnoliopsida</taxon>
        <taxon>eudicotyledons</taxon>
        <taxon>Gunneridae</taxon>
        <taxon>Pentapetalae</taxon>
        <taxon>rosids</taxon>
        <taxon>fabids</taxon>
        <taxon>Malpighiales</taxon>
        <taxon>Euphorbiaceae</taxon>
        <taxon>Acalyphoideae</taxon>
        <taxon>Acalypheae</taxon>
        <taxon>Ricinus</taxon>
    </lineage>
</organism>
<accession>B9TCF9</accession>
<evidence type="ECO:0000256" key="1">
    <source>
        <dbReference type="SAM" id="MobiDB-lite"/>
    </source>
</evidence>
<feature type="compositionally biased region" description="Basic and acidic residues" evidence="1">
    <location>
        <begin position="112"/>
        <end position="136"/>
    </location>
</feature>
<feature type="region of interest" description="Disordered" evidence="1">
    <location>
        <begin position="110"/>
        <end position="140"/>
    </location>
</feature>
<feature type="non-terminal residue" evidence="2">
    <location>
        <position position="641"/>
    </location>
</feature>
<dbReference type="STRING" id="3988.B9TCF9"/>
<sequence>MGKVGSSDKDDKLAEHCEESLLEGASVDKGINLVRENGNVINLAPGKLLENECGIVGGNLNERQSGIDDCSEERDGLCVEKLGRSSENYGLVNSLEESEQSLELMPASGSLENHDEQVQQRDDRSGTVGGDIKEKSGSLAASDSDICDGLELHSNYEMSTELRPMSAFPRNEVEYDKHQGSSTSLETVLVVLGNKSVGVDGTEAGDDNQTQSLPDRETMQEVMPTDPLVNYVQQDDRITNSTFTEGVMNEKSNISPGIDASICNQLASHQGFDKSLELMPVIGSPEKSVVQDEQKFDRPVSLYSDGVMENKSDLLAIEKTMVDNQILSPLIDELCMEPDSCSGFPGNSCQQNDLKTKPESAVPLGMALDGTPDALVTLDSDTCNEKSSHRTEMPKELSITGFLVSSSDIQNDRKNGKDANCVTAESVPTNNFKQSDLDGCIDEYPSQACQRTLENLAMADSLDYCDQRNEQRDDKSVNGPFVETILDAVEEGSDVTVEIKVEARNQEFPLEGDACDVKGCSPKIAITSPRSCQSFGASRNSSYRELDAPHLIGKDGFSVIYSSSAVDYSEATNNGGEDLVINDCPSTTGRSEIRLSSSRRSSRTRKSSRKPQTKRAAKKSGNKDKVRDVQIFKAERKEEKL</sequence>
<proteinExistence type="predicted"/>
<feature type="region of interest" description="Disordered" evidence="1">
    <location>
        <begin position="576"/>
        <end position="641"/>
    </location>
</feature>
<dbReference type="Proteomes" id="UP000008311">
    <property type="component" value="Unassembled WGS sequence"/>
</dbReference>
<dbReference type="EMBL" id="EQ977248">
    <property type="protein sequence ID" value="EEF26455.1"/>
    <property type="molecule type" value="Genomic_DNA"/>
</dbReference>